<evidence type="ECO:0000313" key="1">
    <source>
        <dbReference type="EMBL" id="SVP89637.1"/>
    </source>
</evidence>
<accession>A0A3B0MHZ3</accession>
<protein>
    <submittedName>
        <fullName evidence="1">Uncharacterized protein</fullName>
    </submittedName>
</protein>
<organism evidence="1">
    <name type="scientific">Theileria annulata</name>
    <dbReference type="NCBI Taxonomy" id="5874"/>
    <lineage>
        <taxon>Eukaryota</taxon>
        <taxon>Sar</taxon>
        <taxon>Alveolata</taxon>
        <taxon>Apicomplexa</taxon>
        <taxon>Aconoidasida</taxon>
        <taxon>Piroplasmida</taxon>
        <taxon>Theileriidae</taxon>
        <taxon>Theileria</taxon>
    </lineage>
</organism>
<sequence length="479" mass="51472">MSVYYLVTLRFSVTKTKQLKNEVGTGKGDNLIWHKAKDLHGKANTLAEAEKLKAQPGQTDTELKKELRKLAESLKNAVGENELASDSLQQALSELSTATANDPRDLITKAEDVIKHYDDVTKKYKTVTVKSTEYTGALGGAEQNKYTEVTSQFGLLQDIGLLYVHGHTNLTDLNTGGTAQTGLATKAATLKEKATALNGAANAIVTEAAKDGSPLKDLSGPATQLKDAAKNGSNGLFEKAQALAGNSGGDASEQADGVIDAFDAVEKKYEALMKKAETNKLTNDERVIEVVKEFHAVKTTYYQMLITYRIKKKATLFHQAASKLQTEAKGAGPDTPLKALQSNASSEMGNLVQKADKLQRINVGTESDANIVSNYLKVEGAYIALETMKQFKAAEGVPQVKTVKTKFDALKKSYVNVLKLRIQELATLAQDLYTKADTLSAVNELQSPANALRDAASHTSGGLKEKAESLATSISVLVS</sequence>
<dbReference type="EMBL" id="UIVS01000001">
    <property type="protein sequence ID" value="SVP89637.1"/>
    <property type="molecule type" value="Genomic_DNA"/>
</dbReference>
<proteinExistence type="predicted"/>
<dbReference type="VEuPathDB" id="PiroplasmaDB:TA15015"/>
<name>A0A3B0MHZ3_THEAN</name>
<dbReference type="AlphaFoldDB" id="A0A3B0MHZ3"/>
<gene>
    <name evidence="1" type="ORF">TAV_000033400</name>
</gene>
<reference evidence="1" key="1">
    <citation type="submission" date="2018-07" db="EMBL/GenBank/DDBJ databases">
        <authorList>
            <person name="Quirk P.G."/>
            <person name="Krulwich T.A."/>
        </authorList>
    </citation>
    <scope>NUCLEOTIDE SEQUENCE</scope>
    <source>
        <strain evidence="1">Anand</strain>
    </source>
</reference>